<sequence length="36" mass="4238">MHATKLNMAKCIERKSTSIYEIFLHNLICFCTVFCK</sequence>
<name>A0A0E9TBP1_ANGAN</name>
<organism evidence="1">
    <name type="scientific">Anguilla anguilla</name>
    <name type="common">European freshwater eel</name>
    <name type="synonym">Muraena anguilla</name>
    <dbReference type="NCBI Taxonomy" id="7936"/>
    <lineage>
        <taxon>Eukaryota</taxon>
        <taxon>Metazoa</taxon>
        <taxon>Chordata</taxon>
        <taxon>Craniata</taxon>
        <taxon>Vertebrata</taxon>
        <taxon>Euteleostomi</taxon>
        <taxon>Actinopterygii</taxon>
        <taxon>Neopterygii</taxon>
        <taxon>Teleostei</taxon>
        <taxon>Anguilliformes</taxon>
        <taxon>Anguillidae</taxon>
        <taxon>Anguilla</taxon>
    </lineage>
</organism>
<evidence type="ECO:0000313" key="1">
    <source>
        <dbReference type="EMBL" id="JAH51129.1"/>
    </source>
</evidence>
<proteinExistence type="predicted"/>
<dbReference type="EMBL" id="GBXM01057448">
    <property type="protein sequence ID" value="JAH51129.1"/>
    <property type="molecule type" value="Transcribed_RNA"/>
</dbReference>
<reference evidence="1" key="1">
    <citation type="submission" date="2014-11" db="EMBL/GenBank/DDBJ databases">
        <authorList>
            <person name="Amaro Gonzalez C."/>
        </authorList>
    </citation>
    <scope>NUCLEOTIDE SEQUENCE</scope>
</reference>
<accession>A0A0E9TBP1</accession>
<dbReference type="AlphaFoldDB" id="A0A0E9TBP1"/>
<protein>
    <submittedName>
        <fullName evidence="1">Uncharacterized protein</fullName>
    </submittedName>
</protein>
<reference evidence="1" key="2">
    <citation type="journal article" date="2015" name="Fish Shellfish Immunol.">
        <title>Early steps in the European eel (Anguilla anguilla)-Vibrio vulnificus interaction in the gills: Role of the RtxA13 toxin.</title>
        <authorList>
            <person name="Callol A."/>
            <person name="Pajuelo D."/>
            <person name="Ebbesson L."/>
            <person name="Teles M."/>
            <person name="MacKenzie S."/>
            <person name="Amaro C."/>
        </authorList>
    </citation>
    <scope>NUCLEOTIDE SEQUENCE</scope>
</reference>